<evidence type="ECO:0000256" key="1">
    <source>
        <dbReference type="SAM" id="Phobius"/>
    </source>
</evidence>
<feature type="domain" description="C2" evidence="3">
    <location>
        <begin position="15"/>
        <end position="164"/>
    </location>
</feature>
<reference evidence="4" key="1">
    <citation type="submission" date="2023-07" db="EMBL/GenBank/DDBJ databases">
        <authorList>
            <consortium name="CYATHOMIX"/>
        </authorList>
    </citation>
    <scope>NUCLEOTIDE SEQUENCE</scope>
    <source>
        <strain evidence="4">N/A</strain>
    </source>
</reference>
<accession>A0AA36GSD6</accession>
<keyword evidence="5" id="KW-1185">Reference proteome</keyword>
<dbReference type="Pfam" id="PF25330">
    <property type="entry name" value="C2_nem"/>
    <property type="match status" value="1"/>
</dbReference>
<dbReference type="PANTHER" id="PTHR38626:SF3">
    <property type="entry name" value="PROTEIN CBG09935"/>
    <property type="match status" value="1"/>
</dbReference>
<dbReference type="AlphaFoldDB" id="A0AA36GSD6"/>
<feature type="signal peptide" evidence="2">
    <location>
        <begin position="1"/>
        <end position="15"/>
    </location>
</feature>
<comment type="caution">
    <text evidence="4">The sequence shown here is derived from an EMBL/GenBank/DDBJ whole genome shotgun (WGS) entry which is preliminary data.</text>
</comment>
<evidence type="ECO:0000259" key="3">
    <source>
        <dbReference type="Pfam" id="PF25330"/>
    </source>
</evidence>
<feature type="chain" id="PRO_5041428663" description="C2 domain-containing protein" evidence="2">
    <location>
        <begin position="16"/>
        <end position="328"/>
    </location>
</feature>
<keyword evidence="1" id="KW-0472">Membrane</keyword>
<dbReference type="InterPro" id="IPR057569">
    <property type="entry name" value="C2_nem"/>
</dbReference>
<dbReference type="Proteomes" id="UP001176961">
    <property type="component" value="Unassembled WGS sequence"/>
</dbReference>
<evidence type="ECO:0000256" key="2">
    <source>
        <dbReference type="SAM" id="SignalP"/>
    </source>
</evidence>
<protein>
    <recommendedName>
        <fullName evidence="3">C2 domain-containing protein</fullName>
    </recommendedName>
</protein>
<evidence type="ECO:0000313" key="5">
    <source>
        <dbReference type="Proteomes" id="UP001176961"/>
    </source>
</evidence>
<dbReference type="PANTHER" id="PTHR38626">
    <property type="entry name" value="SKN-1 DEPENDENT ZYGOTIC TRANSCRIPT-RELATED"/>
    <property type="match status" value="1"/>
</dbReference>
<gene>
    <name evidence="4" type="ORF">CYNAS_LOCUS9443</name>
</gene>
<feature type="transmembrane region" description="Helical" evidence="1">
    <location>
        <begin position="207"/>
        <end position="229"/>
    </location>
</feature>
<name>A0AA36GSD6_CYLNA</name>
<keyword evidence="1" id="KW-1133">Transmembrane helix</keyword>
<organism evidence="4 5">
    <name type="scientific">Cylicocyclus nassatus</name>
    <name type="common">Nematode worm</name>
    <dbReference type="NCBI Taxonomy" id="53992"/>
    <lineage>
        <taxon>Eukaryota</taxon>
        <taxon>Metazoa</taxon>
        <taxon>Ecdysozoa</taxon>
        <taxon>Nematoda</taxon>
        <taxon>Chromadorea</taxon>
        <taxon>Rhabditida</taxon>
        <taxon>Rhabditina</taxon>
        <taxon>Rhabditomorpha</taxon>
        <taxon>Strongyloidea</taxon>
        <taxon>Strongylidae</taxon>
        <taxon>Cylicocyclus</taxon>
    </lineage>
</organism>
<keyword evidence="1" id="KW-0812">Transmembrane</keyword>
<evidence type="ECO:0000313" key="4">
    <source>
        <dbReference type="EMBL" id="CAJ0597460.1"/>
    </source>
</evidence>
<dbReference type="InterPro" id="IPR040426">
    <property type="entry name" value="C05B5.4-like"/>
</dbReference>
<dbReference type="EMBL" id="CATQJL010000223">
    <property type="protein sequence ID" value="CAJ0597460.1"/>
    <property type="molecule type" value="Genomic_DNA"/>
</dbReference>
<proteinExistence type="predicted"/>
<sequence>MLAVLILLPATLAESFWITAELLRVDWKEGCLTTAGCSQPRFKVLEDMLSISERISISWPVSEHFVQEASRPFVSYWENGNPQDVTLSCQVVGSDPTYGFPRVCDQTPSIRVFQDEVVKALGRNRRHQDLTTIAIPEEELGKRLIEVRAKCFNATIAVEKHTERCPWCPDLSHALFEQELPEDAPAPALSTSILAQLQEDEILRVSVLVLAVIAVAASLGFACALVAFLQQKSTYRHISVKPRYRPFSPSTCKAAEDENRYDMPWGYTRPFTHWPCSSSKSEATTTSPLDSTSSIAAPYSFRSGFTIPQTHLYQHISPNSSIGPVHDS</sequence>
<keyword evidence="2" id="KW-0732">Signal</keyword>